<evidence type="ECO:0000313" key="2">
    <source>
        <dbReference type="EMBL" id="KAG2630565.1"/>
    </source>
</evidence>
<comment type="caution">
    <text evidence="2">The sequence shown here is derived from an EMBL/GenBank/DDBJ whole genome shotgun (WGS) entry which is preliminary data.</text>
</comment>
<feature type="region of interest" description="Disordered" evidence="1">
    <location>
        <begin position="34"/>
        <end position="79"/>
    </location>
</feature>
<reference evidence="2" key="1">
    <citation type="submission" date="2020-05" db="EMBL/GenBank/DDBJ databases">
        <title>WGS assembly of Panicum virgatum.</title>
        <authorList>
            <person name="Lovell J.T."/>
            <person name="Jenkins J."/>
            <person name="Shu S."/>
            <person name="Juenger T.E."/>
            <person name="Schmutz J."/>
        </authorList>
    </citation>
    <scope>NUCLEOTIDE SEQUENCE</scope>
    <source>
        <strain evidence="2">AP13</strain>
    </source>
</reference>
<sequence length="79" mass="8117">MGGQSRHGRQDEVALRSSPPCAIAPFFPVASGSGNGHFVAGKANAGPSSSPLQLPVPDLSYHAVTPPTSSVRRRGRSPP</sequence>
<evidence type="ECO:0000256" key="1">
    <source>
        <dbReference type="SAM" id="MobiDB-lite"/>
    </source>
</evidence>
<proteinExistence type="predicted"/>
<gene>
    <name evidence="2" type="ORF">PVAP13_3KG532850</name>
</gene>
<organism evidence="2 3">
    <name type="scientific">Panicum virgatum</name>
    <name type="common">Blackwell switchgrass</name>
    <dbReference type="NCBI Taxonomy" id="38727"/>
    <lineage>
        <taxon>Eukaryota</taxon>
        <taxon>Viridiplantae</taxon>
        <taxon>Streptophyta</taxon>
        <taxon>Embryophyta</taxon>
        <taxon>Tracheophyta</taxon>
        <taxon>Spermatophyta</taxon>
        <taxon>Magnoliopsida</taxon>
        <taxon>Liliopsida</taxon>
        <taxon>Poales</taxon>
        <taxon>Poaceae</taxon>
        <taxon>PACMAD clade</taxon>
        <taxon>Panicoideae</taxon>
        <taxon>Panicodae</taxon>
        <taxon>Paniceae</taxon>
        <taxon>Panicinae</taxon>
        <taxon>Panicum</taxon>
        <taxon>Panicum sect. Hiantes</taxon>
    </lineage>
</organism>
<name>A0A8T0V882_PANVG</name>
<protein>
    <submittedName>
        <fullName evidence="2">Uncharacterized protein</fullName>
    </submittedName>
</protein>
<evidence type="ECO:0000313" key="3">
    <source>
        <dbReference type="Proteomes" id="UP000823388"/>
    </source>
</evidence>
<dbReference type="Proteomes" id="UP000823388">
    <property type="component" value="Chromosome 3K"/>
</dbReference>
<dbReference type="EMBL" id="CM029041">
    <property type="protein sequence ID" value="KAG2630565.1"/>
    <property type="molecule type" value="Genomic_DNA"/>
</dbReference>
<dbReference type="AlphaFoldDB" id="A0A8T0V882"/>
<keyword evidence="3" id="KW-1185">Reference proteome</keyword>
<accession>A0A8T0V882</accession>